<proteinExistence type="predicted"/>
<dbReference type="EC" id="3.1.1.29" evidence="1"/>
<evidence type="ECO:0000256" key="2">
    <source>
        <dbReference type="ARBA" id="ARBA00022801"/>
    </source>
</evidence>
<dbReference type="Proteomes" id="UP000028939">
    <property type="component" value="Chromosome"/>
</dbReference>
<dbReference type="STRING" id="401472.CUREI_09200"/>
<dbReference type="Pfam" id="PF01981">
    <property type="entry name" value="PTH2"/>
    <property type="match status" value="1"/>
</dbReference>
<evidence type="ECO:0000313" key="5">
    <source>
        <dbReference type="Proteomes" id="UP000028939"/>
    </source>
</evidence>
<evidence type="ECO:0000256" key="3">
    <source>
        <dbReference type="ARBA" id="ARBA00048707"/>
    </source>
</evidence>
<keyword evidence="5" id="KW-1185">Reference proteome</keyword>
<protein>
    <recommendedName>
        <fullName evidence="1">peptidyl-tRNA hydrolase</fullName>
        <ecNumber evidence="1">3.1.1.29</ecNumber>
    </recommendedName>
</protein>
<dbReference type="Gene3D" id="3.40.1490.10">
    <property type="entry name" value="Bit1"/>
    <property type="match status" value="1"/>
</dbReference>
<dbReference type="InterPro" id="IPR023476">
    <property type="entry name" value="Pep_tRNA_hydro_II_dom_sf"/>
</dbReference>
<accession>A0A077HMB2</accession>
<dbReference type="InterPro" id="IPR002833">
    <property type="entry name" value="PTH2"/>
</dbReference>
<dbReference type="KEGG" id="cuv:CUREI_09200"/>
<comment type="catalytic activity">
    <reaction evidence="3">
        <text>an N-acyl-L-alpha-aminoacyl-tRNA + H2O = an N-acyl-L-amino acid + a tRNA + H(+)</text>
        <dbReference type="Rhea" id="RHEA:54448"/>
        <dbReference type="Rhea" id="RHEA-COMP:10123"/>
        <dbReference type="Rhea" id="RHEA-COMP:13883"/>
        <dbReference type="ChEBI" id="CHEBI:15377"/>
        <dbReference type="ChEBI" id="CHEBI:15378"/>
        <dbReference type="ChEBI" id="CHEBI:59874"/>
        <dbReference type="ChEBI" id="CHEBI:78442"/>
        <dbReference type="ChEBI" id="CHEBI:138191"/>
        <dbReference type="EC" id="3.1.1.29"/>
    </reaction>
</comment>
<reference evidence="4 5" key="1">
    <citation type="submission" date="2014-08" db="EMBL/GenBank/DDBJ databases">
        <title>Complete genome sequence of Corynebacterium ureicelerivorans DSM 45051, a lipophilic and urea-splitting isolate from a blood culture of a septicaemia patient.</title>
        <authorList>
            <person name="Tippelt A."/>
            <person name="Albersmeier A."/>
            <person name="Brinkrolf K."/>
            <person name="Ruckert C."/>
            <person name="Tauch A."/>
        </authorList>
    </citation>
    <scope>NUCLEOTIDE SEQUENCE [LARGE SCALE GENOMIC DNA]</scope>
    <source>
        <strain evidence="4 5">IMMIB RIV-2301</strain>
    </source>
</reference>
<evidence type="ECO:0000256" key="1">
    <source>
        <dbReference type="ARBA" id="ARBA00013260"/>
    </source>
</evidence>
<sequence length="239" mass="25788">MIDPNFTAAHQLLQQRVSGDYKARSEDPDDPQTVQAMQLVINLPKQDPPTRNAVLNDAARAAVSVCLDPRAGEEGFWRTGLDAWYSHRIRKVARRARNKPWDDVQALPGVTVGSVRAFVPSAVTDVPHEIAKLQIKGTELEPGEELPLDDTAPLIAVDASLGMSAGKAAAQVGHASMLLAAARDTAWVWRWAEAGFPLNVREVDAAEFRRLCSHQGSVPVRDAGFTEVAPGSTTVVAIA</sequence>
<evidence type="ECO:0000313" key="4">
    <source>
        <dbReference type="EMBL" id="AIL97435.1"/>
    </source>
</evidence>
<dbReference type="AlphaFoldDB" id="A0A077HMB2"/>
<dbReference type="SUPFAM" id="SSF102462">
    <property type="entry name" value="Peptidyl-tRNA hydrolase II"/>
    <property type="match status" value="1"/>
</dbReference>
<dbReference type="EMBL" id="CP009215">
    <property type="protein sequence ID" value="AIL97435.1"/>
    <property type="molecule type" value="Genomic_DNA"/>
</dbReference>
<keyword evidence="2" id="KW-0378">Hydrolase</keyword>
<dbReference type="HOGENOM" id="CLU_090594_0_0_11"/>
<dbReference type="GO" id="GO:0004045">
    <property type="term" value="F:peptidyl-tRNA hydrolase activity"/>
    <property type="evidence" value="ECO:0007669"/>
    <property type="project" value="UniProtKB-EC"/>
</dbReference>
<name>A0A077HMB2_9CORY</name>
<organism evidence="4 5">
    <name type="scientific">Corynebacterium ureicelerivorans</name>
    <dbReference type="NCBI Taxonomy" id="401472"/>
    <lineage>
        <taxon>Bacteria</taxon>
        <taxon>Bacillati</taxon>
        <taxon>Actinomycetota</taxon>
        <taxon>Actinomycetes</taxon>
        <taxon>Mycobacteriales</taxon>
        <taxon>Corynebacteriaceae</taxon>
        <taxon>Corynebacterium</taxon>
    </lineage>
</organism>
<gene>
    <name evidence="4" type="ORF">CUREI_09200</name>
</gene>